<keyword evidence="3" id="KW-1185">Reference proteome</keyword>
<feature type="region of interest" description="Disordered" evidence="1">
    <location>
        <begin position="22"/>
        <end position="61"/>
    </location>
</feature>
<sequence length="61" mass="7014">MLSRPWPRSYIPYPTLPVSTCKRVGAPPAHLPRSSQETKRNENPERQPQRSPSTLSIKCVW</sequence>
<proteinExistence type="predicted"/>
<evidence type="ECO:0000313" key="2">
    <source>
        <dbReference type="EMBL" id="KAK0614335.1"/>
    </source>
</evidence>
<gene>
    <name evidence="2" type="ORF">B0T14DRAFT_528299</name>
</gene>
<comment type="caution">
    <text evidence="2">The sequence shown here is derived from an EMBL/GenBank/DDBJ whole genome shotgun (WGS) entry which is preliminary data.</text>
</comment>
<feature type="compositionally biased region" description="Basic and acidic residues" evidence="1">
    <location>
        <begin position="36"/>
        <end position="48"/>
    </location>
</feature>
<feature type="compositionally biased region" description="Polar residues" evidence="1">
    <location>
        <begin position="49"/>
        <end position="61"/>
    </location>
</feature>
<name>A0AA39WF96_9PEZI</name>
<evidence type="ECO:0000256" key="1">
    <source>
        <dbReference type="SAM" id="MobiDB-lite"/>
    </source>
</evidence>
<evidence type="ECO:0000313" key="3">
    <source>
        <dbReference type="Proteomes" id="UP001175000"/>
    </source>
</evidence>
<dbReference type="Proteomes" id="UP001175000">
    <property type="component" value="Unassembled WGS sequence"/>
</dbReference>
<dbReference type="EMBL" id="JAULSU010000006">
    <property type="protein sequence ID" value="KAK0614335.1"/>
    <property type="molecule type" value="Genomic_DNA"/>
</dbReference>
<protein>
    <submittedName>
        <fullName evidence="2">Uncharacterized protein</fullName>
    </submittedName>
</protein>
<organism evidence="2 3">
    <name type="scientific">Immersiella caudata</name>
    <dbReference type="NCBI Taxonomy" id="314043"/>
    <lineage>
        <taxon>Eukaryota</taxon>
        <taxon>Fungi</taxon>
        <taxon>Dikarya</taxon>
        <taxon>Ascomycota</taxon>
        <taxon>Pezizomycotina</taxon>
        <taxon>Sordariomycetes</taxon>
        <taxon>Sordariomycetidae</taxon>
        <taxon>Sordariales</taxon>
        <taxon>Lasiosphaeriaceae</taxon>
        <taxon>Immersiella</taxon>
    </lineage>
</organism>
<accession>A0AA39WF96</accession>
<dbReference type="AlphaFoldDB" id="A0AA39WF96"/>
<reference evidence="2" key="1">
    <citation type="submission" date="2023-06" db="EMBL/GenBank/DDBJ databases">
        <title>Genome-scale phylogeny and comparative genomics of the fungal order Sordariales.</title>
        <authorList>
            <consortium name="Lawrence Berkeley National Laboratory"/>
            <person name="Hensen N."/>
            <person name="Bonometti L."/>
            <person name="Westerberg I."/>
            <person name="Brannstrom I.O."/>
            <person name="Guillou S."/>
            <person name="Cros-Aarteil S."/>
            <person name="Calhoun S."/>
            <person name="Haridas S."/>
            <person name="Kuo A."/>
            <person name="Mondo S."/>
            <person name="Pangilinan J."/>
            <person name="Riley R."/>
            <person name="Labutti K."/>
            <person name="Andreopoulos B."/>
            <person name="Lipzen A."/>
            <person name="Chen C."/>
            <person name="Yanf M."/>
            <person name="Daum C."/>
            <person name="Ng V."/>
            <person name="Clum A."/>
            <person name="Steindorff A."/>
            <person name="Ohm R."/>
            <person name="Martin F."/>
            <person name="Silar P."/>
            <person name="Natvig D."/>
            <person name="Lalanne C."/>
            <person name="Gautier V."/>
            <person name="Ament-Velasquez S.L."/>
            <person name="Kruys A."/>
            <person name="Hutchinson M.I."/>
            <person name="Powell A.J."/>
            <person name="Barry K."/>
            <person name="Miller A.N."/>
            <person name="Grigoriev I.V."/>
            <person name="Debuchy R."/>
            <person name="Gladieux P."/>
            <person name="Thoren M.H."/>
            <person name="Johannesson H."/>
        </authorList>
    </citation>
    <scope>NUCLEOTIDE SEQUENCE</scope>
    <source>
        <strain evidence="2">CBS 606.72</strain>
    </source>
</reference>